<feature type="region of interest" description="Disordered" evidence="1">
    <location>
        <begin position="32"/>
        <end position="78"/>
    </location>
</feature>
<comment type="caution">
    <text evidence="2">The sequence shown here is derived from an EMBL/GenBank/DDBJ whole genome shotgun (WGS) entry which is preliminary data.</text>
</comment>
<proteinExistence type="predicted"/>
<dbReference type="AlphaFoldDB" id="A0A9Q1J6M6"/>
<name>A0A9Q1J6M6_SYNKA</name>
<dbReference type="Proteomes" id="UP001152622">
    <property type="component" value="Chromosome 3"/>
</dbReference>
<gene>
    <name evidence="2" type="ORF">SKAU_G00095720</name>
</gene>
<keyword evidence="3" id="KW-1185">Reference proteome</keyword>
<feature type="compositionally biased region" description="Acidic residues" evidence="1">
    <location>
        <begin position="66"/>
        <end position="78"/>
    </location>
</feature>
<evidence type="ECO:0000313" key="2">
    <source>
        <dbReference type="EMBL" id="KAJ8369544.1"/>
    </source>
</evidence>
<evidence type="ECO:0000313" key="3">
    <source>
        <dbReference type="Proteomes" id="UP001152622"/>
    </source>
</evidence>
<protein>
    <submittedName>
        <fullName evidence="2">Uncharacterized protein</fullName>
    </submittedName>
</protein>
<organism evidence="2 3">
    <name type="scientific">Synaphobranchus kaupii</name>
    <name type="common">Kaup's arrowtooth eel</name>
    <dbReference type="NCBI Taxonomy" id="118154"/>
    <lineage>
        <taxon>Eukaryota</taxon>
        <taxon>Metazoa</taxon>
        <taxon>Chordata</taxon>
        <taxon>Craniata</taxon>
        <taxon>Vertebrata</taxon>
        <taxon>Euteleostomi</taxon>
        <taxon>Actinopterygii</taxon>
        <taxon>Neopterygii</taxon>
        <taxon>Teleostei</taxon>
        <taxon>Anguilliformes</taxon>
        <taxon>Synaphobranchidae</taxon>
        <taxon>Synaphobranchus</taxon>
    </lineage>
</organism>
<accession>A0A9Q1J6M6</accession>
<sequence length="78" mass="8695">MFGCCFGSTLRQEFSYLVPQLQKALEGFPLAEPTVEKGPRSQGSAMDPELLKPVKKRKRKDYLCPSEEESEAEDGVSV</sequence>
<dbReference type="EMBL" id="JAINUF010000003">
    <property type="protein sequence ID" value="KAJ8369544.1"/>
    <property type="molecule type" value="Genomic_DNA"/>
</dbReference>
<evidence type="ECO:0000256" key="1">
    <source>
        <dbReference type="SAM" id="MobiDB-lite"/>
    </source>
</evidence>
<reference evidence="2" key="1">
    <citation type="journal article" date="2023" name="Science">
        <title>Genome structures resolve the early diversification of teleost fishes.</title>
        <authorList>
            <person name="Parey E."/>
            <person name="Louis A."/>
            <person name="Montfort J."/>
            <person name="Bouchez O."/>
            <person name="Roques C."/>
            <person name="Iampietro C."/>
            <person name="Lluch J."/>
            <person name="Castinel A."/>
            <person name="Donnadieu C."/>
            <person name="Desvignes T."/>
            <person name="Floi Bucao C."/>
            <person name="Jouanno E."/>
            <person name="Wen M."/>
            <person name="Mejri S."/>
            <person name="Dirks R."/>
            <person name="Jansen H."/>
            <person name="Henkel C."/>
            <person name="Chen W.J."/>
            <person name="Zahm M."/>
            <person name="Cabau C."/>
            <person name="Klopp C."/>
            <person name="Thompson A.W."/>
            <person name="Robinson-Rechavi M."/>
            <person name="Braasch I."/>
            <person name="Lecointre G."/>
            <person name="Bobe J."/>
            <person name="Postlethwait J.H."/>
            <person name="Berthelot C."/>
            <person name="Roest Crollius H."/>
            <person name="Guiguen Y."/>
        </authorList>
    </citation>
    <scope>NUCLEOTIDE SEQUENCE</scope>
    <source>
        <strain evidence="2">WJC10195</strain>
    </source>
</reference>